<comment type="caution">
    <text evidence="1">The sequence shown here is derived from an EMBL/GenBank/DDBJ whole genome shotgun (WGS) entry which is preliminary data.</text>
</comment>
<dbReference type="AlphaFoldDB" id="A0A0F9QWP5"/>
<sequence>MQEPDMIKEEIAYGLGRQIEALRLEIRAASRRRGGDDGDGNYYEIRADSAAAQAESALGKPIRSSEARRD</sequence>
<protein>
    <recommendedName>
        <fullName evidence="2">Transcription elongation factor GreA/GreB N-terminal domain-containing protein</fullName>
    </recommendedName>
</protein>
<proteinExistence type="predicted"/>
<name>A0A0F9QWP5_9ZZZZ</name>
<reference evidence="1" key="1">
    <citation type="journal article" date="2015" name="Nature">
        <title>Complex archaea that bridge the gap between prokaryotes and eukaryotes.</title>
        <authorList>
            <person name="Spang A."/>
            <person name="Saw J.H."/>
            <person name="Jorgensen S.L."/>
            <person name="Zaremba-Niedzwiedzka K."/>
            <person name="Martijn J."/>
            <person name="Lind A.E."/>
            <person name="van Eijk R."/>
            <person name="Schleper C."/>
            <person name="Guy L."/>
            <person name="Ettema T.J."/>
        </authorList>
    </citation>
    <scope>NUCLEOTIDE SEQUENCE</scope>
</reference>
<dbReference type="EMBL" id="LAZR01003507">
    <property type="protein sequence ID" value="KKN17571.1"/>
    <property type="molecule type" value="Genomic_DNA"/>
</dbReference>
<evidence type="ECO:0008006" key="2">
    <source>
        <dbReference type="Google" id="ProtNLM"/>
    </source>
</evidence>
<organism evidence="1">
    <name type="scientific">marine sediment metagenome</name>
    <dbReference type="NCBI Taxonomy" id="412755"/>
    <lineage>
        <taxon>unclassified sequences</taxon>
        <taxon>metagenomes</taxon>
        <taxon>ecological metagenomes</taxon>
    </lineage>
</organism>
<accession>A0A0F9QWP5</accession>
<gene>
    <name evidence="1" type="ORF">LCGC14_0964370</name>
</gene>
<evidence type="ECO:0000313" key="1">
    <source>
        <dbReference type="EMBL" id="KKN17571.1"/>
    </source>
</evidence>